<comment type="caution">
    <text evidence="1">The sequence shown here is derived from an EMBL/GenBank/DDBJ whole genome shotgun (WGS) entry which is preliminary data.</text>
</comment>
<accession>A0A0F9SQC6</accession>
<name>A0A0F9SQC6_9ZZZZ</name>
<gene>
    <name evidence="1" type="ORF">LCGC14_0444130</name>
</gene>
<sequence length="45" mass="5127">MLEFKLSATPLGDDAVYCQKCCIFVGTGNFRYLISIHLEKEHSFT</sequence>
<reference evidence="1" key="1">
    <citation type="journal article" date="2015" name="Nature">
        <title>Complex archaea that bridge the gap between prokaryotes and eukaryotes.</title>
        <authorList>
            <person name="Spang A."/>
            <person name="Saw J.H."/>
            <person name="Jorgensen S.L."/>
            <person name="Zaremba-Niedzwiedzka K."/>
            <person name="Martijn J."/>
            <person name="Lind A.E."/>
            <person name="van Eijk R."/>
            <person name="Schleper C."/>
            <person name="Guy L."/>
            <person name="Ettema T.J."/>
        </authorList>
    </citation>
    <scope>NUCLEOTIDE SEQUENCE</scope>
</reference>
<protein>
    <submittedName>
        <fullName evidence="1">Uncharacterized protein</fullName>
    </submittedName>
</protein>
<evidence type="ECO:0000313" key="1">
    <source>
        <dbReference type="EMBL" id="KKN69124.1"/>
    </source>
</evidence>
<dbReference type="AlphaFoldDB" id="A0A0F9SQC6"/>
<organism evidence="1">
    <name type="scientific">marine sediment metagenome</name>
    <dbReference type="NCBI Taxonomy" id="412755"/>
    <lineage>
        <taxon>unclassified sequences</taxon>
        <taxon>metagenomes</taxon>
        <taxon>ecological metagenomes</taxon>
    </lineage>
</organism>
<dbReference type="EMBL" id="LAZR01000432">
    <property type="protein sequence ID" value="KKN69124.1"/>
    <property type="molecule type" value="Genomic_DNA"/>
</dbReference>
<proteinExistence type="predicted"/>